<name>A0A2T7A8E4_TUBBO</name>
<dbReference type="Proteomes" id="UP000244722">
    <property type="component" value="Unassembled WGS sequence"/>
</dbReference>
<evidence type="ECO:0000256" key="1">
    <source>
        <dbReference type="ARBA" id="ARBA00023002"/>
    </source>
</evidence>
<keyword evidence="1" id="KW-0560">Oxidoreductase</keyword>
<proteinExistence type="predicted"/>
<sequence>MVNITSIRSANAGFASLPLARGLVAVFVGATAGIGESALRTFVANTVDPTVYFIGRSESAGSKITADLQALNPSSKVQFLQADTTLLSTVDTVTNQIAASEKKLNLLFMSPGYLTMESRDESPEGIDRKMAVSYYARIRFALNLLPLLSTSEPARVISVLGASNERPMDMEDLGLKAPGSYTFMTQAKHTIAMTSLTFEHLSKQYPNIGWIHATPGMVVTSQARSLPAPLRILLKVSEPLLKCISTPIGDSGQGFFYLSTQEKFAKGLWLVDWKGEIVDSRIVEKKGWWGSNNSGPQWWGDDKVEAVWRHTEEVMASVKK</sequence>
<dbReference type="AlphaFoldDB" id="A0A2T7A8E4"/>
<dbReference type="EMBL" id="NESQ01000005">
    <property type="protein sequence ID" value="PUU83985.1"/>
    <property type="molecule type" value="Genomic_DNA"/>
</dbReference>
<keyword evidence="3" id="KW-1185">Reference proteome</keyword>
<evidence type="ECO:0008006" key="4">
    <source>
        <dbReference type="Google" id="ProtNLM"/>
    </source>
</evidence>
<dbReference type="STRING" id="42251.A0A2T7A8E4"/>
<protein>
    <recommendedName>
        <fullName evidence="4">Short-chain dehydrogenase/reductase</fullName>
    </recommendedName>
</protein>
<organism evidence="2 3">
    <name type="scientific">Tuber borchii</name>
    <name type="common">White truffle</name>
    <dbReference type="NCBI Taxonomy" id="42251"/>
    <lineage>
        <taxon>Eukaryota</taxon>
        <taxon>Fungi</taxon>
        <taxon>Dikarya</taxon>
        <taxon>Ascomycota</taxon>
        <taxon>Pezizomycotina</taxon>
        <taxon>Pezizomycetes</taxon>
        <taxon>Pezizales</taxon>
        <taxon>Tuberaceae</taxon>
        <taxon>Tuber</taxon>
    </lineage>
</organism>
<accession>A0A2T7A8E4</accession>
<dbReference type="PANTHER" id="PTHR47534">
    <property type="entry name" value="YALI0E05731P"/>
    <property type="match status" value="1"/>
</dbReference>
<dbReference type="Pfam" id="PF00106">
    <property type="entry name" value="adh_short"/>
    <property type="match status" value="1"/>
</dbReference>
<comment type="caution">
    <text evidence="2">The sequence shown here is derived from an EMBL/GenBank/DDBJ whole genome shotgun (WGS) entry which is preliminary data.</text>
</comment>
<gene>
    <name evidence="2" type="ORF">B9Z19DRAFT_1014645</name>
</gene>
<dbReference type="OrthoDB" id="2898509at2759"/>
<dbReference type="PANTHER" id="PTHR47534:SF3">
    <property type="entry name" value="ALCOHOL DEHYDROGENASE-LIKE C-TERMINAL DOMAIN-CONTAINING PROTEIN"/>
    <property type="match status" value="1"/>
</dbReference>
<evidence type="ECO:0000313" key="2">
    <source>
        <dbReference type="EMBL" id="PUU83985.1"/>
    </source>
</evidence>
<dbReference type="Gene3D" id="3.40.50.720">
    <property type="entry name" value="NAD(P)-binding Rossmann-like Domain"/>
    <property type="match status" value="1"/>
</dbReference>
<dbReference type="GO" id="GO:0016491">
    <property type="term" value="F:oxidoreductase activity"/>
    <property type="evidence" value="ECO:0007669"/>
    <property type="project" value="UniProtKB-KW"/>
</dbReference>
<evidence type="ECO:0000313" key="3">
    <source>
        <dbReference type="Proteomes" id="UP000244722"/>
    </source>
</evidence>
<dbReference type="InterPro" id="IPR002347">
    <property type="entry name" value="SDR_fam"/>
</dbReference>
<reference evidence="2 3" key="1">
    <citation type="submission" date="2017-04" db="EMBL/GenBank/DDBJ databases">
        <title>Draft genome sequence of Tuber borchii Vittad., a whitish edible truffle.</title>
        <authorList>
            <consortium name="DOE Joint Genome Institute"/>
            <person name="Murat C."/>
            <person name="Kuo A."/>
            <person name="Barry K.W."/>
            <person name="Clum A."/>
            <person name="Dockter R.B."/>
            <person name="Fauchery L."/>
            <person name="Iotti M."/>
            <person name="Kohler A."/>
            <person name="Labutti K."/>
            <person name="Lindquist E.A."/>
            <person name="Lipzen A."/>
            <person name="Ohm R.A."/>
            <person name="Wang M."/>
            <person name="Grigoriev I.V."/>
            <person name="Zambonelli A."/>
            <person name="Martin F.M."/>
        </authorList>
    </citation>
    <scope>NUCLEOTIDE SEQUENCE [LARGE SCALE GENOMIC DNA]</scope>
    <source>
        <strain evidence="2 3">Tbo3840</strain>
    </source>
</reference>
<dbReference type="InterPro" id="IPR036291">
    <property type="entry name" value="NAD(P)-bd_dom_sf"/>
</dbReference>
<dbReference type="SUPFAM" id="SSF51735">
    <property type="entry name" value="NAD(P)-binding Rossmann-fold domains"/>
    <property type="match status" value="1"/>
</dbReference>
<dbReference type="InterPro" id="IPR052228">
    <property type="entry name" value="Sec_Metab_Biosynth_Oxidored"/>
</dbReference>